<evidence type="ECO:0000313" key="2">
    <source>
        <dbReference type="EMBL" id="KAK9722293.1"/>
    </source>
</evidence>
<accession>A0ABR2W799</accession>
<feature type="transmembrane region" description="Helical" evidence="1">
    <location>
        <begin position="26"/>
        <end position="48"/>
    </location>
</feature>
<protein>
    <submittedName>
        <fullName evidence="2">Uncharacterized protein</fullName>
    </submittedName>
</protein>
<keyword evidence="1" id="KW-1133">Transmembrane helix</keyword>
<dbReference type="Proteomes" id="UP001479436">
    <property type="component" value="Unassembled WGS sequence"/>
</dbReference>
<sequence>MGYSDWFAALHTNIPLLNEHYIRSDSVPLCLLVYTMILQLILFTLPLLGQIQCDAVLEIENIGIASFEAKNGDCYKVDFPIISAYTNDPDHIKFELFSDERCKKPLAMVNAKNPRIEFLPAKFVRTIKFT</sequence>
<keyword evidence="1" id="KW-0812">Transmembrane</keyword>
<evidence type="ECO:0000256" key="1">
    <source>
        <dbReference type="SAM" id="Phobius"/>
    </source>
</evidence>
<proteinExistence type="predicted"/>
<evidence type="ECO:0000313" key="3">
    <source>
        <dbReference type="Proteomes" id="UP001479436"/>
    </source>
</evidence>
<name>A0ABR2W799_9FUNG</name>
<keyword evidence="1" id="KW-0472">Membrane</keyword>
<comment type="caution">
    <text evidence="2">The sequence shown here is derived from an EMBL/GenBank/DDBJ whole genome shotgun (WGS) entry which is preliminary data.</text>
</comment>
<organism evidence="2 3">
    <name type="scientific">Basidiobolus ranarum</name>
    <dbReference type="NCBI Taxonomy" id="34480"/>
    <lineage>
        <taxon>Eukaryota</taxon>
        <taxon>Fungi</taxon>
        <taxon>Fungi incertae sedis</taxon>
        <taxon>Zoopagomycota</taxon>
        <taxon>Entomophthoromycotina</taxon>
        <taxon>Basidiobolomycetes</taxon>
        <taxon>Basidiobolales</taxon>
        <taxon>Basidiobolaceae</taxon>
        <taxon>Basidiobolus</taxon>
    </lineage>
</organism>
<dbReference type="EMBL" id="JASJQH010006953">
    <property type="protein sequence ID" value="KAK9722293.1"/>
    <property type="molecule type" value="Genomic_DNA"/>
</dbReference>
<gene>
    <name evidence="2" type="ORF">K7432_002777</name>
</gene>
<keyword evidence="3" id="KW-1185">Reference proteome</keyword>
<reference evidence="2 3" key="1">
    <citation type="submission" date="2023-04" db="EMBL/GenBank/DDBJ databases">
        <title>Genome of Basidiobolus ranarum AG-B5.</title>
        <authorList>
            <person name="Stajich J.E."/>
            <person name="Carter-House D."/>
            <person name="Gryganskyi A."/>
        </authorList>
    </citation>
    <scope>NUCLEOTIDE SEQUENCE [LARGE SCALE GENOMIC DNA]</scope>
    <source>
        <strain evidence="2 3">AG-B5</strain>
    </source>
</reference>